<keyword evidence="3" id="KW-1185">Reference proteome</keyword>
<protein>
    <submittedName>
        <fullName evidence="2">Uncharacterized protein</fullName>
    </submittedName>
</protein>
<reference evidence="2" key="1">
    <citation type="journal article" date="2014" name="Int. J. Syst. Evol. Microbiol.">
        <title>Complete genome sequence of Corynebacterium casei LMG S-19264T (=DSM 44701T), isolated from a smear-ripened cheese.</title>
        <authorList>
            <consortium name="US DOE Joint Genome Institute (JGI-PGF)"/>
            <person name="Walter F."/>
            <person name="Albersmeier A."/>
            <person name="Kalinowski J."/>
            <person name="Ruckert C."/>
        </authorList>
    </citation>
    <scope>NUCLEOTIDE SEQUENCE</scope>
    <source>
        <strain evidence="2">JCM 5069</strain>
    </source>
</reference>
<accession>A0A919GDV7</accession>
<organism evidence="2 3">
    <name type="scientific">Streptomyces sulfonofaciens</name>
    <dbReference type="NCBI Taxonomy" id="68272"/>
    <lineage>
        <taxon>Bacteria</taxon>
        <taxon>Bacillati</taxon>
        <taxon>Actinomycetota</taxon>
        <taxon>Actinomycetes</taxon>
        <taxon>Kitasatosporales</taxon>
        <taxon>Streptomycetaceae</taxon>
        <taxon>Streptomyces</taxon>
    </lineage>
</organism>
<feature type="region of interest" description="Disordered" evidence="1">
    <location>
        <begin position="42"/>
        <end position="69"/>
    </location>
</feature>
<sequence length="69" mass="7517">MQVWTVFPQASVVWAYALLTGLPDKTPDRTRQVSVPGPAVVHATVAPGSRSRRTPPGARARGQRRVPEK</sequence>
<name>A0A919GDV7_9ACTN</name>
<dbReference type="EMBL" id="BNCD01000012">
    <property type="protein sequence ID" value="GHH82231.1"/>
    <property type="molecule type" value="Genomic_DNA"/>
</dbReference>
<reference evidence="2" key="2">
    <citation type="submission" date="2020-09" db="EMBL/GenBank/DDBJ databases">
        <authorList>
            <person name="Sun Q."/>
            <person name="Ohkuma M."/>
        </authorList>
    </citation>
    <scope>NUCLEOTIDE SEQUENCE</scope>
    <source>
        <strain evidence="2">JCM 5069</strain>
    </source>
</reference>
<proteinExistence type="predicted"/>
<gene>
    <name evidence="2" type="ORF">GCM10018793_41550</name>
</gene>
<dbReference type="AlphaFoldDB" id="A0A919GDV7"/>
<comment type="caution">
    <text evidence="2">The sequence shown here is derived from an EMBL/GenBank/DDBJ whole genome shotgun (WGS) entry which is preliminary data.</text>
</comment>
<evidence type="ECO:0000256" key="1">
    <source>
        <dbReference type="SAM" id="MobiDB-lite"/>
    </source>
</evidence>
<dbReference type="Proteomes" id="UP000603708">
    <property type="component" value="Unassembled WGS sequence"/>
</dbReference>
<evidence type="ECO:0000313" key="3">
    <source>
        <dbReference type="Proteomes" id="UP000603708"/>
    </source>
</evidence>
<evidence type="ECO:0000313" key="2">
    <source>
        <dbReference type="EMBL" id="GHH82231.1"/>
    </source>
</evidence>